<reference evidence="11" key="1">
    <citation type="journal article" date="2014" name="Int. J. Syst. Evol. Microbiol.">
        <title>Complete genome sequence of Corynebacterium casei LMG S-19264T (=DSM 44701T), isolated from a smear-ripened cheese.</title>
        <authorList>
            <consortium name="US DOE Joint Genome Institute (JGI-PGF)"/>
            <person name="Walter F."/>
            <person name="Albersmeier A."/>
            <person name="Kalinowski J."/>
            <person name="Ruckert C."/>
        </authorList>
    </citation>
    <scope>NUCLEOTIDE SEQUENCE</scope>
    <source>
        <strain evidence="11">CGMCC 1.15367</strain>
    </source>
</reference>
<feature type="coiled-coil region" evidence="6">
    <location>
        <begin position="371"/>
        <end position="422"/>
    </location>
</feature>
<feature type="coiled-coil region" evidence="6">
    <location>
        <begin position="232"/>
        <end position="295"/>
    </location>
</feature>
<feature type="compositionally biased region" description="Polar residues" evidence="7">
    <location>
        <begin position="1"/>
        <end position="11"/>
    </location>
</feature>
<dbReference type="InterPro" id="IPR032807">
    <property type="entry name" value="GNVR"/>
</dbReference>
<feature type="compositionally biased region" description="Low complexity" evidence="7">
    <location>
        <begin position="513"/>
        <end position="526"/>
    </location>
</feature>
<keyword evidence="6" id="KW-0175">Coiled coil</keyword>
<dbReference type="InterPro" id="IPR050445">
    <property type="entry name" value="Bact_polysacc_biosynth/exp"/>
</dbReference>
<name>A0A916ZGU8_9HYPH</name>
<evidence type="ECO:0000256" key="2">
    <source>
        <dbReference type="ARBA" id="ARBA00022475"/>
    </source>
</evidence>
<keyword evidence="4 8" id="KW-1133">Transmembrane helix</keyword>
<evidence type="ECO:0000256" key="6">
    <source>
        <dbReference type="SAM" id="Coils"/>
    </source>
</evidence>
<evidence type="ECO:0000256" key="7">
    <source>
        <dbReference type="SAM" id="MobiDB-lite"/>
    </source>
</evidence>
<sequence length="621" mass="66494">MFTSIDPQGSATAEPKSAPDSAASAYRGPERRRSVAALFDPIYVGRFVWRCRWLVASTTLAGLGFAATLAVTTPKDYVAESQILVDPRDIKVVQNEVAPNALPSDATLALIESQTAVVTSDRVLSGVIARTGLAEDPEFNGTAKGNLLQRLLPQGAEPPAGDRAAIVNQALRRALTVTREPKSFIVHLSMKTQDPEKSARLANALSDAFIAELGHIQSDTARRATVALSSRLNELRRSVVEAEGKVEDYKNQNALIGVNGRLVDDDYITRTNDELARVRATIAALRVKAASLRNARLDDVLRGGLPEEIGSDALTRLRQGYADLMQQASSLAVKLGPRHPQRMAAESALGSARDSIRHELDRIVSAGQVELTRAEATERDLSRQVSDLKAKQAETSGSFVKLRELEREVEASRAVYEAFLLRARETSEQESLNTANIRVISEAVPPLKATGASVKLVTVAGAIAGFLLGAGLAAALAMLRLVIGFLRQDRRGAGGAGRAIWTEAERAANRRAMAAAAAAESPMPAATEKSAPVPPQPVARPAVSAPMPVPAPSPEDAAPLGRAALRERIRALAAAQDGVPPRQEGMAAEAIRRQLLDVRDSVAEFRRERQGEVPRRMGGRV</sequence>
<evidence type="ECO:0000313" key="11">
    <source>
        <dbReference type="EMBL" id="GGD96950.1"/>
    </source>
</evidence>
<evidence type="ECO:0000256" key="4">
    <source>
        <dbReference type="ARBA" id="ARBA00022989"/>
    </source>
</evidence>
<dbReference type="PANTHER" id="PTHR32309:SF13">
    <property type="entry name" value="FERRIC ENTEROBACTIN TRANSPORT PROTEIN FEPE"/>
    <property type="match status" value="1"/>
</dbReference>
<feature type="region of interest" description="Disordered" evidence="7">
    <location>
        <begin position="1"/>
        <end position="26"/>
    </location>
</feature>
<dbReference type="AlphaFoldDB" id="A0A916ZGU8"/>
<keyword evidence="2" id="KW-1003">Cell membrane</keyword>
<accession>A0A916ZGU8</accession>
<evidence type="ECO:0000259" key="10">
    <source>
        <dbReference type="Pfam" id="PF13807"/>
    </source>
</evidence>
<dbReference type="PANTHER" id="PTHR32309">
    <property type="entry name" value="TYROSINE-PROTEIN KINASE"/>
    <property type="match status" value="1"/>
</dbReference>
<evidence type="ECO:0008006" key="13">
    <source>
        <dbReference type="Google" id="ProtNLM"/>
    </source>
</evidence>
<feature type="region of interest" description="Disordered" evidence="7">
    <location>
        <begin position="513"/>
        <end position="558"/>
    </location>
</feature>
<evidence type="ECO:0000256" key="3">
    <source>
        <dbReference type="ARBA" id="ARBA00022692"/>
    </source>
</evidence>
<keyword evidence="12" id="KW-1185">Reference proteome</keyword>
<dbReference type="Pfam" id="PF13807">
    <property type="entry name" value="GNVR"/>
    <property type="match status" value="1"/>
</dbReference>
<dbReference type="Proteomes" id="UP000644699">
    <property type="component" value="Unassembled WGS sequence"/>
</dbReference>
<organism evidence="11 12">
    <name type="scientific">Aureimonas endophytica</name>
    <dbReference type="NCBI Taxonomy" id="2027858"/>
    <lineage>
        <taxon>Bacteria</taxon>
        <taxon>Pseudomonadati</taxon>
        <taxon>Pseudomonadota</taxon>
        <taxon>Alphaproteobacteria</taxon>
        <taxon>Hyphomicrobiales</taxon>
        <taxon>Aurantimonadaceae</taxon>
        <taxon>Aureimonas</taxon>
    </lineage>
</organism>
<evidence type="ECO:0000259" key="9">
    <source>
        <dbReference type="Pfam" id="PF02706"/>
    </source>
</evidence>
<gene>
    <name evidence="11" type="ORF">GCM10011390_14620</name>
</gene>
<evidence type="ECO:0000313" key="12">
    <source>
        <dbReference type="Proteomes" id="UP000644699"/>
    </source>
</evidence>
<evidence type="ECO:0000256" key="8">
    <source>
        <dbReference type="SAM" id="Phobius"/>
    </source>
</evidence>
<keyword evidence="3 8" id="KW-0812">Transmembrane</keyword>
<dbReference type="GO" id="GO:0004713">
    <property type="term" value="F:protein tyrosine kinase activity"/>
    <property type="evidence" value="ECO:0007669"/>
    <property type="project" value="TreeGrafter"/>
</dbReference>
<proteinExistence type="predicted"/>
<feature type="domain" description="Polysaccharide chain length determinant N-terminal" evidence="9">
    <location>
        <begin position="48"/>
        <end position="129"/>
    </location>
</feature>
<feature type="domain" description="Tyrosine-protein kinase G-rich" evidence="10">
    <location>
        <begin position="404"/>
        <end position="473"/>
    </location>
</feature>
<evidence type="ECO:0000256" key="5">
    <source>
        <dbReference type="ARBA" id="ARBA00023136"/>
    </source>
</evidence>
<dbReference type="EMBL" id="BMIQ01000002">
    <property type="protein sequence ID" value="GGD96950.1"/>
    <property type="molecule type" value="Genomic_DNA"/>
</dbReference>
<dbReference type="GO" id="GO:0005886">
    <property type="term" value="C:plasma membrane"/>
    <property type="evidence" value="ECO:0007669"/>
    <property type="project" value="UniProtKB-SubCell"/>
</dbReference>
<reference evidence="11" key="2">
    <citation type="submission" date="2020-09" db="EMBL/GenBank/DDBJ databases">
        <authorList>
            <person name="Sun Q."/>
            <person name="Zhou Y."/>
        </authorList>
    </citation>
    <scope>NUCLEOTIDE SEQUENCE</scope>
    <source>
        <strain evidence="11">CGMCC 1.15367</strain>
    </source>
</reference>
<comment type="caution">
    <text evidence="11">The sequence shown here is derived from an EMBL/GenBank/DDBJ whole genome shotgun (WGS) entry which is preliminary data.</text>
</comment>
<dbReference type="Pfam" id="PF02706">
    <property type="entry name" value="Wzz"/>
    <property type="match status" value="1"/>
</dbReference>
<dbReference type="RefSeq" id="WP_188907578.1">
    <property type="nucleotide sequence ID" value="NZ_BMIQ01000002.1"/>
</dbReference>
<protein>
    <recommendedName>
        <fullName evidence="13">Lipopolysaccharide biosynthesis protein</fullName>
    </recommendedName>
</protein>
<evidence type="ECO:0000256" key="1">
    <source>
        <dbReference type="ARBA" id="ARBA00004651"/>
    </source>
</evidence>
<keyword evidence="5 8" id="KW-0472">Membrane</keyword>
<dbReference type="InterPro" id="IPR003856">
    <property type="entry name" value="LPS_length_determ_N"/>
</dbReference>
<feature type="transmembrane region" description="Helical" evidence="8">
    <location>
        <begin position="456"/>
        <end position="483"/>
    </location>
</feature>
<comment type="subcellular location">
    <subcellularLocation>
        <location evidence="1">Cell membrane</location>
        <topology evidence="1">Multi-pass membrane protein</topology>
    </subcellularLocation>
</comment>